<evidence type="ECO:0000256" key="2">
    <source>
        <dbReference type="ARBA" id="ARBA00022679"/>
    </source>
</evidence>
<evidence type="ECO:0000313" key="9">
    <source>
        <dbReference type="Proteomes" id="UP001195483"/>
    </source>
</evidence>
<reference evidence="8" key="1">
    <citation type="journal article" date="2021" name="Genome Biol. Evol.">
        <title>A High-Quality Reference Genome for a Parasitic Bivalve with Doubly Uniparental Inheritance (Bivalvia: Unionida).</title>
        <authorList>
            <person name="Smith C.H."/>
        </authorList>
    </citation>
    <scope>NUCLEOTIDE SEQUENCE</scope>
    <source>
        <strain evidence="8">CHS0354</strain>
    </source>
</reference>
<dbReference type="Gene3D" id="3.90.1600.10">
    <property type="entry name" value="Palm domain of DNA polymerase"/>
    <property type="match status" value="1"/>
</dbReference>
<keyword evidence="4" id="KW-0239">DNA-directed DNA polymerase</keyword>
<evidence type="ECO:0000256" key="3">
    <source>
        <dbReference type="ARBA" id="ARBA00022695"/>
    </source>
</evidence>
<dbReference type="PANTHER" id="PTHR10322:SF23">
    <property type="entry name" value="DNA POLYMERASE DELTA CATALYTIC SUBUNIT"/>
    <property type="match status" value="1"/>
</dbReference>
<proteinExistence type="predicted"/>
<dbReference type="GO" id="GO:0003677">
    <property type="term" value="F:DNA binding"/>
    <property type="evidence" value="ECO:0007669"/>
    <property type="project" value="UniProtKB-KW"/>
</dbReference>
<dbReference type="GO" id="GO:0000166">
    <property type="term" value="F:nucleotide binding"/>
    <property type="evidence" value="ECO:0007669"/>
    <property type="project" value="InterPro"/>
</dbReference>
<comment type="caution">
    <text evidence="8">The sequence shown here is derived from an EMBL/GenBank/DDBJ whole genome shotgun (WGS) entry which is preliminary data.</text>
</comment>
<keyword evidence="2" id="KW-0808">Transferase</keyword>
<dbReference type="PANTHER" id="PTHR10322">
    <property type="entry name" value="DNA POLYMERASE CATALYTIC SUBUNIT"/>
    <property type="match status" value="1"/>
</dbReference>
<keyword evidence="3" id="KW-0548">Nucleotidyltransferase</keyword>
<dbReference type="Gene3D" id="1.10.132.60">
    <property type="entry name" value="DNA polymerase family B, C-terminal domain"/>
    <property type="match status" value="1"/>
</dbReference>
<comment type="catalytic activity">
    <reaction evidence="6">
        <text>DNA(n) + a 2'-deoxyribonucleoside 5'-triphosphate = DNA(n+1) + diphosphate</text>
        <dbReference type="Rhea" id="RHEA:22508"/>
        <dbReference type="Rhea" id="RHEA-COMP:17339"/>
        <dbReference type="Rhea" id="RHEA-COMP:17340"/>
        <dbReference type="ChEBI" id="CHEBI:33019"/>
        <dbReference type="ChEBI" id="CHEBI:61560"/>
        <dbReference type="ChEBI" id="CHEBI:173112"/>
        <dbReference type="EC" id="2.7.7.7"/>
    </reaction>
</comment>
<dbReference type="AlphaFoldDB" id="A0AAE0T7W2"/>
<dbReference type="InterPro" id="IPR042087">
    <property type="entry name" value="DNA_pol_B_thumb"/>
</dbReference>
<evidence type="ECO:0000256" key="5">
    <source>
        <dbReference type="ARBA" id="ARBA00023125"/>
    </source>
</evidence>
<evidence type="ECO:0000313" key="8">
    <source>
        <dbReference type="EMBL" id="KAK3604823.1"/>
    </source>
</evidence>
<dbReference type="InterPro" id="IPR050240">
    <property type="entry name" value="DNA_pol_type-B"/>
</dbReference>
<feature type="domain" description="DNA-directed DNA polymerase family B multifunctional" evidence="7">
    <location>
        <begin position="1"/>
        <end position="249"/>
    </location>
</feature>
<reference evidence="8" key="2">
    <citation type="journal article" date="2021" name="Genome Biol. Evol.">
        <title>Developing a high-quality reference genome for a parasitic bivalve with doubly uniparental inheritance (Bivalvia: Unionida).</title>
        <authorList>
            <person name="Smith C.H."/>
        </authorList>
    </citation>
    <scope>NUCLEOTIDE SEQUENCE</scope>
    <source>
        <strain evidence="8">CHS0354</strain>
        <tissue evidence="8">Mantle</tissue>
    </source>
</reference>
<dbReference type="InterPro" id="IPR006134">
    <property type="entry name" value="DNA-dir_DNA_pol_B_multi_dom"/>
</dbReference>
<dbReference type="Pfam" id="PF00136">
    <property type="entry name" value="DNA_pol_B"/>
    <property type="match status" value="1"/>
</dbReference>
<keyword evidence="9" id="KW-1185">Reference proteome</keyword>
<sequence>MYGYLGFKHGIFNDYAEADRVTSTGQNIARMMMREFEKRGSRVVEIDTDGIFLIPPQGIDTEDKEVAMVQEVSQVMPKGIQIGYDGRFKKMISYKKKNYVLLDYKDQMKIKGSSLVSRSNERFGRDFVKEGFRLLLQEDVEGLRKLYLHCRERIVSRTMTIEEISKTESLKKTMEEYEKHLREKKGKAATFELAKRKKIQVTKGDRLTYYIAGTGAGSSADMAKLASEWNPNAPDLNVDFYLLRLKDFIEKFTVFFDPTDFSSLFSIDELFPVDTGSIKIIREIPSDTSENEMDEVE</sequence>
<accession>A0AAE0T7W2</accession>
<evidence type="ECO:0000256" key="6">
    <source>
        <dbReference type="ARBA" id="ARBA00049244"/>
    </source>
</evidence>
<dbReference type="InterPro" id="IPR043502">
    <property type="entry name" value="DNA/RNA_pol_sf"/>
</dbReference>
<dbReference type="InterPro" id="IPR023211">
    <property type="entry name" value="DNA_pol_palm_dom_sf"/>
</dbReference>
<dbReference type="EMBL" id="JAEAOA010000085">
    <property type="protein sequence ID" value="KAK3604823.1"/>
    <property type="molecule type" value="Genomic_DNA"/>
</dbReference>
<name>A0AAE0T7W2_9BIVA</name>
<evidence type="ECO:0000259" key="7">
    <source>
        <dbReference type="Pfam" id="PF00136"/>
    </source>
</evidence>
<evidence type="ECO:0000256" key="1">
    <source>
        <dbReference type="ARBA" id="ARBA00012417"/>
    </source>
</evidence>
<dbReference type="EC" id="2.7.7.7" evidence="1"/>
<dbReference type="GO" id="GO:0003887">
    <property type="term" value="F:DNA-directed DNA polymerase activity"/>
    <property type="evidence" value="ECO:0007669"/>
    <property type="project" value="UniProtKB-KW"/>
</dbReference>
<organism evidence="8 9">
    <name type="scientific">Potamilus streckersoni</name>
    <dbReference type="NCBI Taxonomy" id="2493646"/>
    <lineage>
        <taxon>Eukaryota</taxon>
        <taxon>Metazoa</taxon>
        <taxon>Spiralia</taxon>
        <taxon>Lophotrochozoa</taxon>
        <taxon>Mollusca</taxon>
        <taxon>Bivalvia</taxon>
        <taxon>Autobranchia</taxon>
        <taxon>Heteroconchia</taxon>
        <taxon>Palaeoheterodonta</taxon>
        <taxon>Unionida</taxon>
        <taxon>Unionoidea</taxon>
        <taxon>Unionidae</taxon>
        <taxon>Ambleminae</taxon>
        <taxon>Lampsilini</taxon>
        <taxon>Potamilus</taxon>
    </lineage>
</organism>
<reference evidence="8" key="3">
    <citation type="submission" date="2023-05" db="EMBL/GenBank/DDBJ databases">
        <authorList>
            <person name="Smith C.H."/>
        </authorList>
    </citation>
    <scope>NUCLEOTIDE SEQUENCE</scope>
    <source>
        <strain evidence="8">CHS0354</strain>
        <tissue evidence="8">Mantle</tissue>
    </source>
</reference>
<evidence type="ECO:0000256" key="4">
    <source>
        <dbReference type="ARBA" id="ARBA00022932"/>
    </source>
</evidence>
<gene>
    <name evidence="8" type="ORF">CHS0354_000485</name>
</gene>
<dbReference type="SUPFAM" id="SSF56672">
    <property type="entry name" value="DNA/RNA polymerases"/>
    <property type="match status" value="1"/>
</dbReference>
<dbReference type="Proteomes" id="UP001195483">
    <property type="component" value="Unassembled WGS sequence"/>
</dbReference>
<keyword evidence="5" id="KW-0238">DNA-binding</keyword>
<protein>
    <recommendedName>
        <fullName evidence="1">DNA-directed DNA polymerase</fullName>
        <ecNumber evidence="1">2.7.7.7</ecNumber>
    </recommendedName>
</protein>